<protein>
    <submittedName>
        <fullName evidence="8">PHB depolymerase family esterase</fullName>
    </submittedName>
</protein>
<dbReference type="InterPro" id="IPR029058">
    <property type="entry name" value="AB_hydrolase_fold"/>
</dbReference>
<comment type="subcellular location">
    <subcellularLocation>
        <location evidence="1">Secreted</location>
    </subcellularLocation>
</comment>
<keyword evidence="2" id="KW-0964">Secreted</keyword>
<evidence type="ECO:0000256" key="3">
    <source>
        <dbReference type="ARBA" id="ARBA00022651"/>
    </source>
</evidence>
<keyword evidence="5" id="KW-0378">Hydrolase</keyword>
<keyword evidence="6" id="KW-0119">Carbohydrate metabolism</keyword>
<comment type="caution">
    <text evidence="8">The sequence shown here is derived from an EMBL/GenBank/DDBJ whole genome shotgun (WGS) entry which is preliminary data.</text>
</comment>
<dbReference type="Gene3D" id="3.40.50.1820">
    <property type="entry name" value="alpha/beta hydrolase"/>
    <property type="match status" value="1"/>
</dbReference>
<evidence type="ECO:0000256" key="1">
    <source>
        <dbReference type="ARBA" id="ARBA00004613"/>
    </source>
</evidence>
<dbReference type="RefSeq" id="WP_272139451.1">
    <property type="nucleotide sequence ID" value="NZ_JAQNDM010000002.1"/>
</dbReference>
<dbReference type="Pfam" id="PF00756">
    <property type="entry name" value="Esterase"/>
    <property type="match status" value="1"/>
</dbReference>
<keyword evidence="7" id="KW-0624">Polysaccharide degradation</keyword>
<evidence type="ECO:0000256" key="5">
    <source>
        <dbReference type="ARBA" id="ARBA00022801"/>
    </source>
</evidence>
<evidence type="ECO:0000256" key="6">
    <source>
        <dbReference type="ARBA" id="ARBA00023277"/>
    </source>
</evidence>
<name>A0ABT5D968_9BACT</name>
<reference evidence="8 9" key="1">
    <citation type="submission" date="2022-11" db="EMBL/GenBank/DDBJ databases">
        <title>Minimal conservation of predation-associated metabolite biosynthetic gene clusters underscores biosynthetic potential of Myxococcota including descriptions for ten novel species: Archangium lansinium sp. nov., Myxococcus landrumus sp. nov., Nannocystis bai.</title>
        <authorList>
            <person name="Ahearne A."/>
            <person name="Stevens C."/>
            <person name="Dowd S."/>
        </authorList>
    </citation>
    <scope>NUCLEOTIDE SEQUENCE [LARGE SCALE GENOMIC DNA]</scope>
    <source>
        <strain evidence="8 9">NCWAL01</strain>
    </source>
</reference>
<proteinExistence type="predicted"/>
<keyword evidence="3" id="KW-0858">Xylan degradation</keyword>
<gene>
    <name evidence="8" type="ORF">POL68_17200</name>
</gene>
<dbReference type="PANTHER" id="PTHR38050:SF2">
    <property type="entry name" value="FERULOYL ESTERASE C-RELATED"/>
    <property type="match status" value="1"/>
</dbReference>
<evidence type="ECO:0000313" key="8">
    <source>
        <dbReference type="EMBL" id="MDC0710217.1"/>
    </source>
</evidence>
<dbReference type="Proteomes" id="UP001221838">
    <property type="component" value="Unassembled WGS sequence"/>
</dbReference>
<organism evidence="8 9">
    <name type="scientific">Stigmatella ashevillensis</name>
    <dbReference type="NCBI Taxonomy" id="2995309"/>
    <lineage>
        <taxon>Bacteria</taxon>
        <taxon>Pseudomonadati</taxon>
        <taxon>Myxococcota</taxon>
        <taxon>Myxococcia</taxon>
        <taxon>Myxococcales</taxon>
        <taxon>Cystobacterineae</taxon>
        <taxon>Archangiaceae</taxon>
        <taxon>Stigmatella</taxon>
    </lineage>
</organism>
<dbReference type="PANTHER" id="PTHR38050">
    <property type="match status" value="1"/>
</dbReference>
<evidence type="ECO:0000256" key="7">
    <source>
        <dbReference type="ARBA" id="ARBA00023326"/>
    </source>
</evidence>
<evidence type="ECO:0000313" key="9">
    <source>
        <dbReference type="Proteomes" id="UP001221838"/>
    </source>
</evidence>
<dbReference type="SUPFAM" id="SSF53474">
    <property type="entry name" value="alpha/beta-Hydrolases"/>
    <property type="match status" value="1"/>
</dbReference>
<keyword evidence="4" id="KW-0732">Signal</keyword>
<dbReference type="InterPro" id="IPR043595">
    <property type="entry name" value="FaeB/C/D"/>
</dbReference>
<dbReference type="InterPro" id="IPR000801">
    <property type="entry name" value="Esterase-like"/>
</dbReference>
<accession>A0ABT5D968</accession>
<sequence>MDRTSCTGLTVGPGDFEWTLEHEGRPRAYKVHVPPGYNAARPTPAVIAFHGFGSTELEQEGLSRMSEVADEEGFLAIYPRGLNNPEVERTPDGGFTDSRSWNAGGCCGSAQLGRVDDVGFVEALFADLDTKLCVDTRRTYATGLSNGAFFSYRLACERAERFAAIAPVAGMENVAVCEPSRPVPVIHFHGTADATIAYTGGTIPLGRAYPSAPATVERWAERNGCTGPQTQTYRRGDSTCVTSTGCKPESATATLCTVEGGGHTWPGGLVPPDLGYTTQDLDATREMWRFFEAHPRP</sequence>
<keyword evidence="9" id="KW-1185">Reference proteome</keyword>
<evidence type="ECO:0000256" key="2">
    <source>
        <dbReference type="ARBA" id="ARBA00022525"/>
    </source>
</evidence>
<dbReference type="EMBL" id="JAQNDM010000002">
    <property type="protein sequence ID" value="MDC0710217.1"/>
    <property type="molecule type" value="Genomic_DNA"/>
</dbReference>
<evidence type="ECO:0000256" key="4">
    <source>
        <dbReference type="ARBA" id="ARBA00022729"/>
    </source>
</evidence>